<dbReference type="InterPro" id="IPR017850">
    <property type="entry name" value="Alkaline_phosphatase_core_sf"/>
</dbReference>
<dbReference type="EMBL" id="JAOTPL010000005">
    <property type="protein sequence ID" value="MCU7693885.1"/>
    <property type="molecule type" value="Genomic_DNA"/>
</dbReference>
<dbReference type="CDD" id="cd16144">
    <property type="entry name" value="ARS_like"/>
    <property type="match status" value="1"/>
</dbReference>
<dbReference type="PROSITE" id="PS00523">
    <property type="entry name" value="SULFATASE_1"/>
    <property type="match status" value="1"/>
</dbReference>
<evidence type="ECO:0000256" key="4">
    <source>
        <dbReference type="ARBA" id="ARBA00022729"/>
    </source>
</evidence>
<evidence type="ECO:0000256" key="5">
    <source>
        <dbReference type="ARBA" id="ARBA00022801"/>
    </source>
</evidence>
<keyword evidence="6" id="KW-0106">Calcium</keyword>
<name>A0AAE3LPV7_9BACT</name>
<dbReference type="GO" id="GO:0004065">
    <property type="term" value="F:arylsulfatase activity"/>
    <property type="evidence" value="ECO:0007669"/>
    <property type="project" value="TreeGrafter"/>
</dbReference>
<proteinExistence type="inferred from homology"/>
<feature type="chain" id="PRO_5041939640" evidence="7">
    <location>
        <begin position="20"/>
        <end position="505"/>
    </location>
</feature>
<dbReference type="InterPro" id="IPR024607">
    <property type="entry name" value="Sulfatase_CS"/>
</dbReference>
<dbReference type="PANTHER" id="PTHR42693:SF42">
    <property type="entry name" value="ARYLSULFATASE G"/>
    <property type="match status" value="1"/>
</dbReference>
<evidence type="ECO:0000256" key="1">
    <source>
        <dbReference type="ARBA" id="ARBA00001913"/>
    </source>
</evidence>
<dbReference type="Pfam" id="PF00884">
    <property type="entry name" value="Sulfatase"/>
    <property type="match status" value="1"/>
</dbReference>
<dbReference type="Gene3D" id="3.40.720.10">
    <property type="entry name" value="Alkaline Phosphatase, subunit A"/>
    <property type="match status" value="1"/>
</dbReference>
<keyword evidence="5" id="KW-0378">Hydrolase</keyword>
<dbReference type="SUPFAM" id="SSF53649">
    <property type="entry name" value="Alkaline phosphatase-like"/>
    <property type="match status" value="1"/>
</dbReference>
<feature type="domain" description="Sulfatase N-terminal" evidence="8">
    <location>
        <begin position="24"/>
        <end position="381"/>
    </location>
</feature>
<dbReference type="RefSeq" id="WP_263037373.1">
    <property type="nucleotide sequence ID" value="NZ_JAOTPL010000005.1"/>
</dbReference>
<dbReference type="InterPro" id="IPR050738">
    <property type="entry name" value="Sulfatase"/>
</dbReference>
<evidence type="ECO:0000313" key="9">
    <source>
        <dbReference type="EMBL" id="MCU7693885.1"/>
    </source>
</evidence>
<sequence length="505" mass="55912">MIKNILLLMLLAVSAAGKAQQKRPNIILFLVDDLGWQDTSVPFWEETTPQNRKFHTPAMERLAKEGVKFTNAYATPVCTPTRVSLLTGMNVTAHYITNWTSPLKDNPTDAADKQFLPPHWNYNGLSPVAGVPHTVHATTFPQLLKEAGYYTIHAGKGHWASNGTPGSNPLNLGFLINITGNGAGSPQSYLGSDNYGNLPGKARWQAVPGLNEYYGSDTFLTEALTLEALKALEEPVSRKQPFFLNMSHYAVHDPFMPDKRFFQKYLDKGLDSLEAAYATLVEGMDKSLGDIMQFLKAKKIEHNTIILFMSDNGGLSNPGYRSGTSYIQNAPLRSGKGSVYEGGIREPMIVKWPGITKAGAAVKQYIIVEDFFPTILEMAGVKKYKTLQHVDGRSFVPVLKNISFTDNQRVLVWHSPNKWVQEDGPGINYFSAIRQGDWKLVYSMRSGTAQLFNIKNDIGENTDLSAANPQKTKELLNLLGMRLKNKKAPMPVDAATGMPLPYPAQ</sequence>
<accession>A0AAE3LPV7</accession>
<comment type="caution">
    <text evidence="9">The sequence shown here is derived from an EMBL/GenBank/DDBJ whole genome shotgun (WGS) entry which is preliminary data.</text>
</comment>
<organism evidence="9 10">
    <name type="scientific">Haoranjiania flava</name>
    <dbReference type="NCBI Taxonomy" id="1856322"/>
    <lineage>
        <taxon>Bacteria</taxon>
        <taxon>Pseudomonadati</taxon>
        <taxon>Bacteroidota</taxon>
        <taxon>Chitinophagia</taxon>
        <taxon>Chitinophagales</taxon>
        <taxon>Chitinophagaceae</taxon>
        <taxon>Haoranjiania</taxon>
    </lineage>
</organism>
<keyword evidence="3" id="KW-0479">Metal-binding</keyword>
<evidence type="ECO:0000256" key="7">
    <source>
        <dbReference type="SAM" id="SignalP"/>
    </source>
</evidence>
<evidence type="ECO:0000256" key="3">
    <source>
        <dbReference type="ARBA" id="ARBA00022723"/>
    </source>
</evidence>
<gene>
    <name evidence="9" type="ORF">OD355_05060</name>
</gene>
<keyword evidence="4 7" id="KW-0732">Signal</keyword>
<dbReference type="AlphaFoldDB" id="A0AAE3LPV7"/>
<dbReference type="Proteomes" id="UP001209317">
    <property type="component" value="Unassembled WGS sequence"/>
</dbReference>
<dbReference type="Gene3D" id="3.30.1120.10">
    <property type="match status" value="1"/>
</dbReference>
<evidence type="ECO:0000313" key="10">
    <source>
        <dbReference type="Proteomes" id="UP001209317"/>
    </source>
</evidence>
<feature type="signal peptide" evidence="7">
    <location>
        <begin position="1"/>
        <end position="19"/>
    </location>
</feature>
<evidence type="ECO:0000256" key="2">
    <source>
        <dbReference type="ARBA" id="ARBA00008779"/>
    </source>
</evidence>
<keyword evidence="10" id="KW-1185">Reference proteome</keyword>
<reference evidence="9" key="1">
    <citation type="submission" date="2022-10" db="EMBL/GenBank/DDBJ databases">
        <authorList>
            <person name="Kim H.S."/>
            <person name="Kim J.-S."/>
            <person name="Suh M.K."/>
            <person name="Eom M.K."/>
            <person name="Lee J.-S."/>
        </authorList>
    </citation>
    <scope>NUCLEOTIDE SEQUENCE</scope>
    <source>
        <strain evidence="9">LIP-5</strain>
    </source>
</reference>
<comment type="cofactor">
    <cofactor evidence="1">
        <name>Ca(2+)</name>
        <dbReference type="ChEBI" id="CHEBI:29108"/>
    </cofactor>
</comment>
<dbReference type="PANTHER" id="PTHR42693">
    <property type="entry name" value="ARYLSULFATASE FAMILY MEMBER"/>
    <property type="match status" value="1"/>
</dbReference>
<evidence type="ECO:0000256" key="6">
    <source>
        <dbReference type="ARBA" id="ARBA00022837"/>
    </source>
</evidence>
<protein>
    <submittedName>
        <fullName evidence="9">Sulfatase</fullName>
    </submittedName>
</protein>
<comment type="similarity">
    <text evidence="2">Belongs to the sulfatase family.</text>
</comment>
<evidence type="ECO:0000259" key="8">
    <source>
        <dbReference type="Pfam" id="PF00884"/>
    </source>
</evidence>
<dbReference type="GO" id="GO:0046872">
    <property type="term" value="F:metal ion binding"/>
    <property type="evidence" value="ECO:0007669"/>
    <property type="project" value="UniProtKB-KW"/>
</dbReference>
<dbReference type="InterPro" id="IPR000917">
    <property type="entry name" value="Sulfatase_N"/>
</dbReference>